<dbReference type="GO" id="GO:0005737">
    <property type="term" value="C:cytoplasm"/>
    <property type="evidence" value="ECO:0007669"/>
    <property type="project" value="TreeGrafter"/>
</dbReference>
<dbReference type="Pfam" id="PF00248">
    <property type="entry name" value="Aldo_ket_red"/>
    <property type="match status" value="1"/>
</dbReference>
<dbReference type="Gene3D" id="3.20.20.100">
    <property type="entry name" value="NADP-dependent oxidoreductase domain"/>
    <property type="match status" value="1"/>
</dbReference>
<feature type="domain" description="NADP-dependent oxidoreductase" evidence="3">
    <location>
        <begin position="71"/>
        <end position="367"/>
    </location>
</feature>
<sequence length="395" mass="43629">MRASHPFLVSLLLCSVDALSLPKRRDFLATSASSAAALATDVLASPIPSASASDGDTLQPLTTTSKLQLPPIGLGAWAWGDAIFWKYDPRNDEDLKKVFEYALSQNLAFFDTAELYGLGRSEDLIGRFRKELCKTEEEYNKVTVASKFAALPWRSKREDVVNACKKSVQRLGSPIDLYQIHFPNSWSNEEYWDGIADCYDRGLVKAVGVSNYGVEAVRACHAKLAQRGIRLASNQIQLSLLYRWPIDNGLLDTCAELELDVLSYSPLALGFLTGKYSKDNLPSGPRANLGKDLFAAEDGSYEKLLATMNEISSKHDAVPSQVALNWARAKGTIPIPGARTVNQAKQNLASLDWNLSKDEERQLDEASAKVTGFITPDKNPFPREDINTKLKMYDS</sequence>
<reference evidence="4 5" key="1">
    <citation type="journal article" date="2012" name="Genome Biol.">
        <title>Genome and low-iron response of an oceanic diatom adapted to chronic iron limitation.</title>
        <authorList>
            <person name="Lommer M."/>
            <person name="Specht M."/>
            <person name="Roy A.S."/>
            <person name="Kraemer L."/>
            <person name="Andreson R."/>
            <person name="Gutowska M.A."/>
            <person name="Wolf J."/>
            <person name="Bergner S.V."/>
            <person name="Schilhabel M.B."/>
            <person name="Klostermeier U.C."/>
            <person name="Beiko R.G."/>
            <person name="Rosenstiel P."/>
            <person name="Hippler M."/>
            <person name="Laroche J."/>
        </authorList>
    </citation>
    <scope>NUCLEOTIDE SEQUENCE [LARGE SCALE GENOMIC DNA]</scope>
    <source>
        <strain evidence="4 5">CCMP1005</strain>
    </source>
</reference>
<name>K0SQE1_THAOC</name>
<dbReference type="AlphaFoldDB" id="K0SQE1"/>
<accession>K0SQE1</accession>
<dbReference type="InterPro" id="IPR023210">
    <property type="entry name" value="NADP_OxRdtase_dom"/>
</dbReference>
<dbReference type="OrthoDB" id="2310150at2759"/>
<protein>
    <recommendedName>
        <fullName evidence="3">NADP-dependent oxidoreductase domain-containing protein</fullName>
    </recommendedName>
</protein>
<evidence type="ECO:0000259" key="3">
    <source>
        <dbReference type="Pfam" id="PF00248"/>
    </source>
</evidence>
<feature type="chain" id="PRO_5003837375" description="NADP-dependent oxidoreductase domain-containing protein" evidence="2">
    <location>
        <begin position="19"/>
        <end position="395"/>
    </location>
</feature>
<feature type="signal peptide" evidence="2">
    <location>
        <begin position="1"/>
        <end position="18"/>
    </location>
</feature>
<dbReference type="GO" id="GO:0016491">
    <property type="term" value="F:oxidoreductase activity"/>
    <property type="evidence" value="ECO:0007669"/>
    <property type="project" value="UniProtKB-KW"/>
</dbReference>
<dbReference type="eggNOG" id="KOG1575">
    <property type="taxonomic scope" value="Eukaryota"/>
</dbReference>
<dbReference type="SUPFAM" id="SSF51430">
    <property type="entry name" value="NAD(P)-linked oxidoreductase"/>
    <property type="match status" value="1"/>
</dbReference>
<dbReference type="InterPro" id="IPR018170">
    <property type="entry name" value="Aldo/ket_reductase_CS"/>
</dbReference>
<dbReference type="InterPro" id="IPR006311">
    <property type="entry name" value="TAT_signal"/>
</dbReference>
<keyword evidence="2" id="KW-0732">Signal</keyword>
<dbReference type="PANTHER" id="PTHR43625">
    <property type="entry name" value="AFLATOXIN B1 ALDEHYDE REDUCTASE"/>
    <property type="match status" value="1"/>
</dbReference>
<dbReference type="PROSITE" id="PS00062">
    <property type="entry name" value="ALDOKETO_REDUCTASE_2"/>
    <property type="match status" value="1"/>
</dbReference>
<dbReference type="CDD" id="cd19093">
    <property type="entry name" value="AKR_AtPLR-like"/>
    <property type="match status" value="1"/>
</dbReference>
<dbReference type="PROSITE" id="PS51318">
    <property type="entry name" value="TAT"/>
    <property type="match status" value="1"/>
</dbReference>
<comment type="caution">
    <text evidence="4">The sequence shown here is derived from an EMBL/GenBank/DDBJ whole genome shotgun (WGS) entry which is preliminary data.</text>
</comment>
<organism evidence="4 5">
    <name type="scientific">Thalassiosira oceanica</name>
    <name type="common">Marine diatom</name>
    <dbReference type="NCBI Taxonomy" id="159749"/>
    <lineage>
        <taxon>Eukaryota</taxon>
        <taxon>Sar</taxon>
        <taxon>Stramenopiles</taxon>
        <taxon>Ochrophyta</taxon>
        <taxon>Bacillariophyta</taxon>
        <taxon>Coscinodiscophyceae</taxon>
        <taxon>Thalassiosirophycidae</taxon>
        <taxon>Thalassiosirales</taxon>
        <taxon>Thalassiosiraceae</taxon>
        <taxon>Thalassiosira</taxon>
    </lineage>
</organism>
<keyword evidence="5" id="KW-1185">Reference proteome</keyword>
<gene>
    <name evidence="4" type="ORF">THAOC_16135</name>
</gene>
<dbReference type="OMA" id="AWANEAY"/>
<dbReference type="EMBL" id="AGNL01018374">
    <property type="protein sequence ID" value="EJK63221.1"/>
    <property type="molecule type" value="Genomic_DNA"/>
</dbReference>
<dbReference type="Proteomes" id="UP000266841">
    <property type="component" value="Unassembled WGS sequence"/>
</dbReference>
<evidence type="ECO:0000313" key="5">
    <source>
        <dbReference type="Proteomes" id="UP000266841"/>
    </source>
</evidence>
<dbReference type="InterPro" id="IPR050791">
    <property type="entry name" value="Aldo-Keto_reductase"/>
</dbReference>
<proteinExistence type="predicted"/>
<evidence type="ECO:0000256" key="1">
    <source>
        <dbReference type="ARBA" id="ARBA00023002"/>
    </source>
</evidence>
<keyword evidence="1" id="KW-0560">Oxidoreductase</keyword>
<evidence type="ECO:0000313" key="4">
    <source>
        <dbReference type="EMBL" id="EJK63221.1"/>
    </source>
</evidence>
<dbReference type="InterPro" id="IPR036812">
    <property type="entry name" value="NAD(P)_OxRdtase_dom_sf"/>
</dbReference>
<dbReference type="PANTHER" id="PTHR43625:SF5">
    <property type="entry name" value="PYRIDOXAL REDUCTASE, CHLOROPLASTIC"/>
    <property type="match status" value="1"/>
</dbReference>
<evidence type="ECO:0000256" key="2">
    <source>
        <dbReference type="SAM" id="SignalP"/>
    </source>
</evidence>